<comment type="caution">
    <text evidence="1">The sequence shown here is derived from an EMBL/GenBank/DDBJ whole genome shotgun (WGS) entry which is preliminary data.</text>
</comment>
<evidence type="ECO:0000313" key="1">
    <source>
        <dbReference type="EMBL" id="GFB07393.1"/>
    </source>
</evidence>
<dbReference type="AlphaFoldDB" id="A0A699KV50"/>
<proteinExistence type="predicted"/>
<organism evidence="1">
    <name type="scientific">Tanacetum cinerariifolium</name>
    <name type="common">Dalmatian daisy</name>
    <name type="synonym">Chrysanthemum cinerariifolium</name>
    <dbReference type="NCBI Taxonomy" id="118510"/>
    <lineage>
        <taxon>Eukaryota</taxon>
        <taxon>Viridiplantae</taxon>
        <taxon>Streptophyta</taxon>
        <taxon>Embryophyta</taxon>
        <taxon>Tracheophyta</taxon>
        <taxon>Spermatophyta</taxon>
        <taxon>Magnoliopsida</taxon>
        <taxon>eudicotyledons</taxon>
        <taxon>Gunneridae</taxon>
        <taxon>Pentapetalae</taxon>
        <taxon>asterids</taxon>
        <taxon>campanulids</taxon>
        <taxon>Asterales</taxon>
        <taxon>Asteraceae</taxon>
        <taxon>Asteroideae</taxon>
        <taxon>Anthemideae</taxon>
        <taxon>Anthemidinae</taxon>
        <taxon>Tanacetum</taxon>
    </lineage>
</organism>
<feature type="non-terminal residue" evidence="1">
    <location>
        <position position="1"/>
    </location>
</feature>
<sequence>PAFDNALSAFNMKMKIDLLNNPSETNGFMKVSNGRPYFRLTWVVPICRLGQTMSGRTYLCVLCYWLGVPLFFVSKPSSACSMVITRDIYGDHAVSCVGQTLRLSGYVALLVRRKA</sequence>
<reference evidence="1" key="1">
    <citation type="journal article" date="2019" name="Sci. Rep.">
        <title>Draft genome of Tanacetum cinerariifolium, the natural source of mosquito coil.</title>
        <authorList>
            <person name="Yamashiro T."/>
            <person name="Shiraishi A."/>
            <person name="Satake H."/>
            <person name="Nakayama K."/>
        </authorList>
    </citation>
    <scope>NUCLEOTIDE SEQUENCE</scope>
</reference>
<dbReference type="EMBL" id="BKCJ010546383">
    <property type="protein sequence ID" value="GFB07393.1"/>
    <property type="molecule type" value="Genomic_DNA"/>
</dbReference>
<accession>A0A699KV50</accession>
<name>A0A699KV50_TANCI</name>
<protein>
    <submittedName>
        <fullName evidence="1">Uncharacterized protein</fullName>
    </submittedName>
</protein>
<gene>
    <name evidence="1" type="ORF">Tci_679364</name>
</gene>